<dbReference type="PROSITE" id="PS50157">
    <property type="entry name" value="ZINC_FINGER_C2H2_2"/>
    <property type="match status" value="1"/>
</dbReference>
<dbReference type="GO" id="GO:0008270">
    <property type="term" value="F:zinc ion binding"/>
    <property type="evidence" value="ECO:0007669"/>
    <property type="project" value="UniProtKB-KW"/>
</dbReference>
<dbReference type="Proteomes" id="UP000708208">
    <property type="component" value="Unassembled WGS sequence"/>
</dbReference>
<proteinExistence type="predicted"/>
<feature type="non-terminal residue" evidence="3">
    <location>
        <position position="83"/>
    </location>
</feature>
<keyword evidence="1" id="KW-0862">Zinc</keyword>
<comment type="caution">
    <text evidence="3">The sequence shown here is derived from an EMBL/GenBank/DDBJ whole genome shotgun (WGS) entry which is preliminary data.</text>
</comment>
<sequence length="83" mass="9474">MAPGKFIYDNKYEIEIIDGRYVCLECGLNRKGKYKLLEHIRNVHTKNLPAPTENLPLSEEKIKITDDECSNNNSCIETNDSTA</sequence>
<gene>
    <name evidence="3" type="ORF">AFUS01_LOCUS29197</name>
</gene>
<keyword evidence="1" id="KW-0479">Metal-binding</keyword>
<dbReference type="InterPro" id="IPR013087">
    <property type="entry name" value="Znf_C2H2_type"/>
</dbReference>
<dbReference type="AlphaFoldDB" id="A0A8J2PED1"/>
<reference evidence="3" key="1">
    <citation type="submission" date="2021-06" db="EMBL/GenBank/DDBJ databases">
        <authorList>
            <person name="Hodson N. C."/>
            <person name="Mongue J. A."/>
            <person name="Jaron S. K."/>
        </authorList>
    </citation>
    <scope>NUCLEOTIDE SEQUENCE</scope>
</reference>
<name>A0A8J2PED1_9HEXA</name>
<accession>A0A8J2PED1</accession>
<organism evidence="3 4">
    <name type="scientific">Allacma fusca</name>
    <dbReference type="NCBI Taxonomy" id="39272"/>
    <lineage>
        <taxon>Eukaryota</taxon>
        <taxon>Metazoa</taxon>
        <taxon>Ecdysozoa</taxon>
        <taxon>Arthropoda</taxon>
        <taxon>Hexapoda</taxon>
        <taxon>Collembola</taxon>
        <taxon>Symphypleona</taxon>
        <taxon>Sminthuridae</taxon>
        <taxon>Allacma</taxon>
    </lineage>
</organism>
<evidence type="ECO:0000259" key="2">
    <source>
        <dbReference type="PROSITE" id="PS50157"/>
    </source>
</evidence>
<feature type="domain" description="C2H2-type" evidence="2">
    <location>
        <begin position="21"/>
        <end position="49"/>
    </location>
</feature>
<evidence type="ECO:0000313" key="3">
    <source>
        <dbReference type="EMBL" id="CAG7818713.1"/>
    </source>
</evidence>
<keyword evidence="1" id="KW-0863">Zinc-finger</keyword>
<protein>
    <recommendedName>
        <fullName evidence="2">C2H2-type domain-containing protein</fullName>
    </recommendedName>
</protein>
<evidence type="ECO:0000256" key="1">
    <source>
        <dbReference type="PROSITE-ProRule" id="PRU00042"/>
    </source>
</evidence>
<dbReference type="EMBL" id="CAJVCH010428662">
    <property type="protein sequence ID" value="CAG7818713.1"/>
    <property type="molecule type" value="Genomic_DNA"/>
</dbReference>
<evidence type="ECO:0000313" key="4">
    <source>
        <dbReference type="Proteomes" id="UP000708208"/>
    </source>
</evidence>
<keyword evidence="4" id="KW-1185">Reference proteome</keyword>